<keyword evidence="2" id="KW-1185">Reference proteome</keyword>
<protein>
    <submittedName>
        <fullName evidence="1">Uncharacterized protein</fullName>
    </submittedName>
</protein>
<dbReference type="Proteomes" id="UP000019443">
    <property type="component" value="Plasmid pLPU83d"/>
</dbReference>
<dbReference type="HOGENOM" id="CLU_1199003_0_0_5"/>
<dbReference type="KEGG" id="rhl:LPU83_pLPU83d_0847"/>
<geneLocation type="plasmid" evidence="1 2">
    <name>pLPU83d</name>
</geneLocation>
<organism evidence="1 2">
    <name type="scientific">Rhizobium favelukesii</name>
    <dbReference type="NCBI Taxonomy" id="348824"/>
    <lineage>
        <taxon>Bacteria</taxon>
        <taxon>Pseudomonadati</taxon>
        <taxon>Pseudomonadota</taxon>
        <taxon>Alphaproteobacteria</taxon>
        <taxon>Hyphomicrobiales</taxon>
        <taxon>Rhizobiaceae</taxon>
        <taxon>Rhizobium/Agrobacterium group</taxon>
        <taxon>Rhizobium</taxon>
    </lineage>
</organism>
<accession>W6RM65</accession>
<gene>
    <name evidence="1" type="ORF">LPU83_pLPU83d_0847</name>
</gene>
<sequence length="231" mass="25120">MTAVSKLQYGDRFGEEVIKIARGSLSVASSSSEAEVASAKYSRWFNGEDATPEPMATSSRKFRKITANMAVSEVAAATKENLSILGDDASDLFTSKLPAGHKMRRTVRPSLLHGFPYLGTCKFGEVVTERGQDKYAVTQMFIANFDGDLDTADGANFYKPASRDFGQMFYGVHILVDRFGNPLGFDRDRGENGIAFKTKDVTKALYSIASASTGLSIEALQKRAAAKKTAR</sequence>
<dbReference type="AlphaFoldDB" id="W6RM65"/>
<dbReference type="RefSeq" id="WP_024318542.1">
    <property type="nucleotide sequence ID" value="NZ_ATTO01000096.1"/>
</dbReference>
<name>W6RM65_9HYPH</name>
<keyword evidence="1" id="KW-0614">Plasmid</keyword>
<evidence type="ECO:0000313" key="1">
    <source>
        <dbReference type="EMBL" id="CDM62217.1"/>
    </source>
</evidence>
<evidence type="ECO:0000313" key="2">
    <source>
        <dbReference type="Proteomes" id="UP000019443"/>
    </source>
</evidence>
<reference evidence="1" key="1">
    <citation type="submission" date="2013-11" db="EMBL/GenBank/DDBJ databases">
        <title>Draft genome sequence of the broad-host-range Rhizobium sp. LPU83 strain, a member of the low-genetic diversity Oregon-like Rhizobium sp. group.</title>
        <authorList>
            <person name="Wibberg D."/>
            <person name="Puehler A."/>
            <person name="Schlueter A."/>
        </authorList>
    </citation>
    <scope>NUCLEOTIDE SEQUENCE [LARGE SCALE GENOMIC DNA]</scope>
    <source>
        <strain evidence="1">LPU83</strain>
        <plasmid evidence="1">pLPU83d</plasmid>
    </source>
</reference>
<dbReference type="EMBL" id="HG916855">
    <property type="protein sequence ID" value="CDM62217.1"/>
    <property type="molecule type" value="Genomic_DNA"/>
</dbReference>
<dbReference type="PATRIC" id="fig|348824.6.peg.6517"/>
<proteinExistence type="predicted"/>